<evidence type="ECO:0000313" key="2">
    <source>
        <dbReference type="Proteomes" id="UP001239522"/>
    </source>
</evidence>
<dbReference type="RefSeq" id="WP_306056097.1">
    <property type="nucleotide sequence ID" value="NZ_CP120997.1"/>
</dbReference>
<dbReference type="EMBL" id="CP120997">
    <property type="protein sequence ID" value="WLQ35427.1"/>
    <property type="molecule type" value="Genomic_DNA"/>
</dbReference>
<proteinExistence type="predicted"/>
<reference evidence="1 2" key="1">
    <citation type="submission" date="2023-03" db="EMBL/GenBank/DDBJ databases">
        <title>Isolation and description of six Streptomyces strains from soil environments, able to metabolize different microbial glucans.</title>
        <authorList>
            <person name="Widen T."/>
            <person name="Larsbrink J."/>
        </authorList>
    </citation>
    <scope>NUCLEOTIDE SEQUENCE [LARGE SCALE GENOMIC DNA]</scope>
    <source>
        <strain evidence="1 2">Mut1</strain>
    </source>
</reference>
<keyword evidence="2" id="KW-1185">Reference proteome</keyword>
<dbReference type="Proteomes" id="UP001239522">
    <property type="component" value="Chromosome"/>
</dbReference>
<evidence type="ECO:0000313" key="1">
    <source>
        <dbReference type="EMBL" id="WLQ35427.1"/>
    </source>
</evidence>
<organism evidence="1 2">
    <name type="scientific">Streptomyces castrisilvae</name>
    <dbReference type="NCBI Taxonomy" id="3033811"/>
    <lineage>
        <taxon>Bacteria</taxon>
        <taxon>Bacillati</taxon>
        <taxon>Actinomycetota</taxon>
        <taxon>Actinomycetes</taxon>
        <taxon>Kitasatosporales</taxon>
        <taxon>Streptomycetaceae</taxon>
        <taxon>Streptomyces</taxon>
    </lineage>
</organism>
<protein>
    <submittedName>
        <fullName evidence="1">Uncharacterized protein</fullName>
    </submittedName>
</protein>
<gene>
    <name evidence="1" type="ORF">P8A18_19245</name>
</gene>
<accession>A0ABY9HMY3</accession>
<name>A0ABY9HMY3_9ACTN</name>
<sequence length="211" mass="22984">MSGNEGSTAWFEGLPEVITRADFGSLVGRPPRGAERMAARGLLAAPAYRNRGKLVWHEAPALAWFRSLQEHAVIVSANARTMADLKEHGAYVCQLGSGAHVGLARPKMLVMYQRGGEGLVFGVDAVETVNQQIDGTRPASARTRAILCDGERLDTFGTPWTIFHLREAGRIANITPSIKQGRYLRLDDVLDALTTGQLTVPTQDEAFPSRM</sequence>